<accession>A0A7L9FHY3</accession>
<sequence length="157" mass="18172">MEDLVKSVDQVLRLVEEGIKERRFPEAMRTYVEQLGRNLRLFLDVVEISALENTIQSPISPSSRGAMFNLRKAFYATLTRLVKEQGVDRNRSLEEWKKAASRLIEEIEKRGITEAPCKIFLTYTVMSDGQSKYISFKDARVFYFDLEGIVRIDLATK</sequence>
<dbReference type="RefSeq" id="WP_192818498.1">
    <property type="nucleotide sequence ID" value="NZ_CP062310.1"/>
</dbReference>
<evidence type="ECO:0000313" key="2">
    <source>
        <dbReference type="Proteomes" id="UP000594121"/>
    </source>
</evidence>
<protein>
    <submittedName>
        <fullName evidence="1">Uncharacterized protein</fullName>
    </submittedName>
</protein>
<evidence type="ECO:0000313" key="1">
    <source>
        <dbReference type="EMBL" id="QOJ78526.1"/>
    </source>
</evidence>
<dbReference type="InParanoid" id="A0A7L9FHY3"/>
<dbReference type="KEGG" id="thel:IG193_07155"/>
<dbReference type="EMBL" id="CP062310">
    <property type="protein sequence ID" value="QOJ78526.1"/>
    <property type="molecule type" value="Genomic_DNA"/>
</dbReference>
<gene>
    <name evidence="1" type="ORF">IG193_07155</name>
</gene>
<name>A0A7L9FHY3_9CREN</name>
<reference evidence="1 2" key="1">
    <citation type="submission" date="2020-10" db="EMBL/GenBank/DDBJ databases">
        <title>Thermofilum lucidum 3507LT sp. nov. a novel member of Thermofilaceae family isolated from Chile hot spring, and proposal of description order Thermofilales.</title>
        <authorList>
            <person name="Zayulina K.S."/>
            <person name="Elcheninov A.G."/>
            <person name="Toshchakov S.V."/>
            <person name="Kublanov I.V."/>
        </authorList>
    </citation>
    <scope>NUCLEOTIDE SEQUENCE [LARGE SCALE GENOMIC DNA]</scope>
    <source>
        <strain evidence="1 2">3507LT</strain>
    </source>
</reference>
<keyword evidence="2" id="KW-1185">Reference proteome</keyword>
<proteinExistence type="predicted"/>
<dbReference type="AlphaFoldDB" id="A0A7L9FHY3"/>
<dbReference type="Proteomes" id="UP000594121">
    <property type="component" value="Chromosome"/>
</dbReference>
<organism evidence="1 2">
    <name type="scientific">Infirmifilum lucidum</name>
    <dbReference type="NCBI Taxonomy" id="2776706"/>
    <lineage>
        <taxon>Archaea</taxon>
        <taxon>Thermoproteota</taxon>
        <taxon>Thermoprotei</taxon>
        <taxon>Thermofilales</taxon>
        <taxon>Thermofilaceae</taxon>
        <taxon>Infirmifilum</taxon>
    </lineage>
</organism>
<dbReference type="GeneID" id="59149661"/>